<proteinExistence type="predicted"/>
<gene>
    <name evidence="1" type="ORF">CCHL11_07183</name>
</gene>
<organism evidence="1 2">
    <name type="scientific">Colletotrichum chlorophyti</name>
    <dbReference type="NCBI Taxonomy" id="708187"/>
    <lineage>
        <taxon>Eukaryota</taxon>
        <taxon>Fungi</taxon>
        <taxon>Dikarya</taxon>
        <taxon>Ascomycota</taxon>
        <taxon>Pezizomycotina</taxon>
        <taxon>Sordariomycetes</taxon>
        <taxon>Hypocreomycetidae</taxon>
        <taxon>Glomerellales</taxon>
        <taxon>Glomerellaceae</taxon>
        <taxon>Colletotrichum</taxon>
    </lineage>
</organism>
<protein>
    <submittedName>
        <fullName evidence="1">Uncharacterized protein</fullName>
    </submittedName>
</protein>
<comment type="caution">
    <text evidence="1">The sequence shown here is derived from an EMBL/GenBank/DDBJ whole genome shotgun (WGS) entry which is preliminary data.</text>
</comment>
<sequence length="191" mass="21567">MGPRNCDSHTWWRICYRPPNAYQPLRLSSLQTLWRYSHQYHPQNYPRLQISDPAERKCVGFSGMNILLQRAKQRGSGFVIGGISASANLSAVTAQKWVSKGKRLLSKVFGSLFHGYENGELCPPSSLTNQWISPDQSTESLIIRSSTMTYLRNSYQTDIHSVDFSLRSMNQTRTKASTSLLPHLRAGPFSG</sequence>
<evidence type="ECO:0000313" key="2">
    <source>
        <dbReference type="Proteomes" id="UP000186583"/>
    </source>
</evidence>
<dbReference type="AlphaFoldDB" id="A0A1Q8S0I3"/>
<feature type="non-terminal residue" evidence="1">
    <location>
        <position position="191"/>
    </location>
</feature>
<name>A0A1Q8S0I3_9PEZI</name>
<dbReference type="Proteomes" id="UP000186583">
    <property type="component" value="Unassembled WGS sequence"/>
</dbReference>
<accession>A0A1Q8S0I3</accession>
<reference evidence="1 2" key="1">
    <citation type="submission" date="2016-11" db="EMBL/GenBank/DDBJ databases">
        <title>Draft Genome Assembly of Colletotrichum chlorophyti a pathogen of herbaceous plants.</title>
        <authorList>
            <person name="Gan P."/>
            <person name="Narusaka M."/>
            <person name="Tsushima A."/>
            <person name="Narusaka Y."/>
            <person name="Takano Y."/>
            <person name="Shirasu K."/>
        </authorList>
    </citation>
    <scope>NUCLEOTIDE SEQUENCE [LARGE SCALE GENOMIC DNA]</scope>
    <source>
        <strain evidence="1 2">NTL11</strain>
    </source>
</reference>
<evidence type="ECO:0000313" key="1">
    <source>
        <dbReference type="EMBL" id="OLN94102.1"/>
    </source>
</evidence>
<dbReference type="EMBL" id="MPGH01000046">
    <property type="protein sequence ID" value="OLN94102.1"/>
    <property type="molecule type" value="Genomic_DNA"/>
</dbReference>
<keyword evidence="2" id="KW-1185">Reference proteome</keyword>